<feature type="chain" id="PRO_5042048369" evidence="1">
    <location>
        <begin position="19"/>
        <end position="149"/>
    </location>
</feature>
<keyword evidence="1" id="KW-0732">Signal</keyword>
<evidence type="ECO:0000313" key="2">
    <source>
        <dbReference type="EMBL" id="KAJ7311697.1"/>
    </source>
</evidence>
<evidence type="ECO:0000313" key="3">
    <source>
        <dbReference type="Proteomes" id="UP001218218"/>
    </source>
</evidence>
<reference evidence="2" key="1">
    <citation type="submission" date="2023-03" db="EMBL/GenBank/DDBJ databases">
        <title>Massive genome expansion in bonnet fungi (Mycena s.s.) driven by repeated elements and novel gene families across ecological guilds.</title>
        <authorList>
            <consortium name="Lawrence Berkeley National Laboratory"/>
            <person name="Harder C.B."/>
            <person name="Miyauchi S."/>
            <person name="Viragh M."/>
            <person name="Kuo A."/>
            <person name="Thoen E."/>
            <person name="Andreopoulos B."/>
            <person name="Lu D."/>
            <person name="Skrede I."/>
            <person name="Drula E."/>
            <person name="Henrissat B."/>
            <person name="Morin E."/>
            <person name="Kohler A."/>
            <person name="Barry K."/>
            <person name="LaButti K."/>
            <person name="Morin E."/>
            <person name="Salamov A."/>
            <person name="Lipzen A."/>
            <person name="Mereny Z."/>
            <person name="Hegedus B."/>
            <person name="Baldrian P."/>
            <person name="Stursova M."/>
            <person name="Weitz H."/>
            <person name="Taylor A."/>
            <person name="Grigoriev I.V."/>
            <person name="Nagy L.G."/>
            <person name="Martin F."/>
            <person name="Kauserud H."/>
        </authorList>
    </citation>
    <scope>NUCLEOTIDE SEQUENCE</scope>
    <source>
        <strain evidence="2">CBHHK002</strain>
    </source>
</reference>
<gene>
    <name evidence="2" type="ORF">DFH08DRAFT_822465</name>
</gene>
<keyword evidence="3" id="KW-1185">Reference proteome</keyword>
<comment type="caution">
    <text evidence="2">The sequence shown here is derived from an EMBL/GenBank/DDBJ whole genome shotgun (WGS) entry which is preliminary data.</text>
</comment>
<dbReference type="EMBL" id="JARIHO010000074">
    <property type="protein sequence ID" value="KAJ7311697.1"/>
    <property type="molecule type" value="Genomic_DNA"/>
</dbReference>
<proteinExistence type="predicted"/>
<dbReference type="Proteomes" id="UP001218218">
    <property type="component" value="Unassembled WGS sequence"/>
</dbReference>
<accession>A0AAD6Z917</accession>
<feature type="signal peptide" evidence="1">
    <location>
        <begin position="1"/>
        <end position="18"/>
    </location>
</feature>
<name>A0AAD6Z917_9AGAR</name>
<evidence type="ECO:0000256" key="1">
    <source>
        <dbReference type="SAM" id="SignalP"/>
    </source>
</evidence>
<sequence>MYFNSILAALVLAVPIVAVDFPHPDKGTVFAVYPGGIRTTEKERSSRAGPNRRIWRRAAPNRNAIGSTCIACSYVPYGATPVCFLKPVINLGAFSVDQGRVVNTGLAGACGTRVVTAQFWFIGSGRNEPGTLSDSFKPVGPTICITIPA</sequence>
<dbReference type="AlphaFoldDB" id="A0AAD6Z917"/>
<protein>
    <submittedName>
        <fullName evidence="2">Uncharacterized protein</fullName>
    </submittedName>
</protein>
<organism evidence="2 3">
    <name type="scientific">Mycena albidolilacea</name>
    <dbReference type="NCBI Taxonomy" id="1033008"/>
    <lineage>
        <taxon>Eukaryota</taxon>
        <taxon>Fungi</taxon>
        <taxon>Dikarya</taxon>
        <taxon>Basidiomycota</taxon>
        <taxon>Agaricomycotina</taxon>
        <taxon>Agaricomycetes</taxon>
        <taxon>Agaricomycetidae</taxon>
        <taxon>Agaricales</taxon>
        <taxon>Marasmiineae</taxon>
        <taxon>Mycenaceae</taxon>
        <taxon>Mycena</taxon>
    </lineage>
</organism>